<dbReference type="InterPro" id="IPR050386">
    <property type="entry name" value="Glycosyl_hydrolase_5"/>
</dbReference>
<dbReference type="InterPro" id="IPR001547">
    <property type="entry name" value="Glyco_hydro_5"/>
</dbReference>
<keyword evidence="2 7" id="KW-0378">Hydrolase</keyword>
<keyword evidence="5 7" id="KW-0326">Glycosidase</keyword>
<evidence type="ECO:0000256" key="1">
    <source>
        <dbReference type="ARBA" id="ARBA00005641"/>
    </source>
</evidence>
<dbReference type="Pfam" id="PF00150">
    <property type="entry name" value="Cellulase"/>
    <property type="match status" value="1"/>
</dbReference>
<evidence type="ECO:0000256" key="3">
    <source>
        <dbReference type="ARBA" id="ARBA00023001"/>
    </source>
</evidence>
<evidence type="ECO:0000313" key="10">
    <source>
        <dbReference type="Proteomes" id="UP000620064"/>
    </source>
</evidence>
<comment type="caution">
    <text evidence="9">The sequence shown here is derived from an EMBL/GenBank/DDBJ whole genome shotgun (WGS) entry which is preliminary data.</text>
</comment>
<evidence type="ECO:0000256" key="6">
    <source>
        <dbReference type="ARBA" id="ARBA00023326"/>
    </source>
</evidence>
<evidence type="ECO:0000256" key="2">
    <source>
        <dbReference type="ARBA" id="ARBA00022801"/>
    </source>
</evidence>
<dbReference type="PROSITE" id="PS00659">
    <property type="entry name" value="GLYCOSYL_HYDROL_F5"/>
    <property type="match status" value="1"/>
</dbReference>
<gene>
    <name evidence="9" type="ORF">GCM10010992_07860</name>
</gene>
<name>A0ABQ2NH21_9FLAO</name>
<evidence type="ECO:0000256" key="4">
    <source>
        <dbReference type="ARBA" id="ARBA00023277"/>
    </source>
</evidence>
<protein>
    <recommendedName>
        <fullName evidence="8">Glycoside hydrolase family 5 domain-containing protein</fullName>
    </recommendedName>
</protein>
<evidence type="ECO:0000313" key="9">
    <source>
        <dbReference type="EMBL" id="GGP02625.1"/>
    </source>
</evidence>
<evidence type="ECO:0000256" key="5">
    <source>
        <dbReference type="ARBA" id="ARBA00023295"/>
    </source>
</evidence>
<dbReference type="InterPro" id="IPR018087">
    <property type="entry name" value="Glyco_hydro_5_CS"/>
</dbReference>
<dbReference type="EMBL" id="BMLV01000001">
    <property type="protein sequence ID" value="GGP02625.1"/>
    <property type="molecule type" value="Genomic_DNA"/>
</dbReference>
<comment type="similarity">
    <text evidence="1 7">Belongs to the glycosyl hydrolase 5 (cellulase A) family.</text>
</comment>
<reference evidence="10" key="1">
    <citation type="journal article" date="2019" name="Int. J. Syst. Evol. Microbiol.">
        <title>The Global Catalogue of Microorganisms (GCM) 10K type strain sequencing project: providing services to taxonomists for standard genome sequencing and annotation.</title>
        <authorList>
            <consortium name="The Broad Institute Genomics Platform"/>
            <consortium name="The Broad Institute Genome Sequencing Center for Infectious Disease"/>
            <person name="Wu L."/>
            <person name="Ma J."/>
        </authorList>
    </citation>
    <scope>NUCLEOTIDE SEQUENCE [LARGE SCALE GENOMIC DNA]</scope>
    <source>
        <strain evidence="10">CGMCC 1.7656</strain>
    </source>
</reference>
<feature type="domain" description="Glycoside hydrolase family 5" evidence="8">
    <location>
        <begin position="96"/>
        <end position="291"/>
    </location>
</feature>
<keyword evidence="10" id="KW-1185">Reference proteome</keyword>
<keyword evidence="3" id="KW-0136">Cellulose degradation</keyword>
<dbReference type="Gene3D" id="3.20.20.80">
    <property type="entry name" value="Glycosidases"/>
    <property type="match status" value="2"/>
</dbReference>
<evidence type="ECO:0000259" key="8">
    <source>
        <dbReference type="Pfam" id="PF00150"/>
    </source>
</evidence>
<dbReference type="InterPro" id="IPR017853">
    <property type="entry name" value="GH"/>
</dbReference>
<accession>A0ABQ2NH21</accession>
<dbReference type="PANTHER" id="PTHR31297">
    <property type="entry name" value="GLUCAN ENDO-1,6-BETA-GLUCOSIDASE B"/>
    <property type="match status" value="1"/>
</dbReference>
<dbReference type="SUPFAM" id="SSF51445">
    <property type="entry name" value="(Trans)glycosidases"/>
    <property type="match status" value="1"/>
</dbReference>
<dbReference type="PANTHER" id="PTHR31297:SF41">
    <property type="entry name" value="ENDOGLUCANASE, PUTATIVE (AFU_ORTHOLOGUE AFUA_5G01830)-RELATED"/>
    <property type="match status" value="1"/>
</dbReference>
<proteinExistence type="inferred from homology"/>
<dbReference type="Proteomes" id="UP000620064">
    <property type="component" value="Unassembled WGS sequence"/>
</dbReference>
<keyword evidence="4" id="KW-0119">Carbohydrate metabolism</keyword>
<evidence type="ECO:0000256" key="7">
    <source>
        <dbReference type="RuleBase" id="RU361153"/>
    </source>
</evidence>
<organism evidence="9 10">
    <name type="scientific">Cloacibacterium rupense</name>
    <dbReference type="NCBI Taxonomy" id="517423"/>
    <lineage>
        <taxon>Bacteria</taxon>
        <taxon>Pseudomonadati</taxon>
        <taxon>Bacteroidota</taxon>
        <taxon>Flavobacteriia</taxon>
        <taxon>Flavobacteriales</taxon>
        <taxon>Weeksellaceae</taxon>
    </lineage>
</organism>
<keyword evidence="6" id="KW-0624">Polysaccharide degradation</keyword>
<sequence>MLVHFKFKNQTMSISTCKERAFFSEKLLNIFLLTFLAILLQNCKSDISEDPPVTHNPLYRISGTKIMNASNQTLTLQGIAFGNEVWSDNPLPYAHHSEIDYARVKDMGMNAVRFYLNYKTFEDDANPYQYKQSGWDWLNQNITWAKKNGIFLILNMHVPQGGFQSNGGGDALWNTVENQNRLTALWKEIAKRYKDEAQIIGFGLVNEPSPSSDISQWQQLSQRLTNEIRMVDKNHLLFIERANYVKGKTETADYNFPSINDSNVVYEFHMYNPFEYTHQLFSWANQGDGGSYPDETYLYADTTEWYTATSNNPAIESGTKDWMYFEGIKYKVTDDKIKLGLPALIASNVGGKIYFDDIEIKEYDPNGHYTKTVFSSSLNSTNGWSFWSSNNSGTSGLSSTTGTSNNTSLYIEGATGDCNLSNYNQKFFTKQGYSYQINGWMKGENISANAGCRLRIDFLTSPNPIQKRNKAYLEYMLKKYADWGKSKNVPLYMGEFGLGVHCFENNKGGLQWVTDMVDIAKANEFHFTYHVYHEDNFGLYYGNGTLPNPSNANQLLINLFKLKLK</sequence>